<feature type="chain" id="PRO_5038972739" description="DUF916 domain-containing protein" evidence="2">
    <location>
        <begin position="29"/>
        <end position="355"/>
    </location>
</feature>
<sequence>MKPRETALGARLASALIALAVASGLALAGAGSAAAVSTTADTVEPTVTWSVTPADAAGPDGRSWMELEGDPGQTIQEHLAVRNLGTTEVTFALNAADGYFTSKGRFNMLPHGTESVDAGTWVGVQENVTVAPGGMAVVPVAVTIPSNATPGDHAAGLAASIFSKGSDGGASVGVESRVGFRVLTRVSGEIAPSLAVASSKAAYRSSWNPFEPGSTRIDYTLENTGNARLSVSGSTVAGGVRLPDASGEAAAPVELLPGDRRTLQIEVPGAWPVGLLSYPLTVEQSVILPNDVSEPAAALQQNIEVWAIPWSQLVVLLAVLLIVGGLLWGRMRRRRHVEKLLEAAREEGRRSVVNL</sequence>
<keyword evidence="4" id="KW-1185">Reference proteome</keyword>
<keyword evidence="1" id="KW-1133">Transmembrane helix</keyword>
<reference evidence="4" key="1">
    <citation type="submission" date="2017-04" db="EMBL/GenBank/DDBJ databases">
        <authorList>
            <person name="Varghese N."/>
            <person name="Submissions S."/>
        </authorList>
    </citation>
    <scope>NUCLEOTIDE SEQUENCE [LARGE SCALE GENOMIC DNA]</scope>
    <source>
        <strain evidence="4">VKM Ac-2510</strain>
    </source>
</reference>
<dbReference type="OrthoDB" id="4336304at2"/>
<dbReference type="STRING" id="150121.SAMN06296010_3267"/>
<evidence type="ECO:0000313" key="4">
    <source>
        <dbReference type="Proteomes" id="UP000193244"/>
    </source>
</evidence>
<gene>
    <name evidence="3" type="ORF">SAMN06296010_3267</name>
</gene>
<evidence type="ECO:0000256" key="2">
    <source>
        <dbReference type="SAM" id="SignalP"/>
    </source>
</evidence>
<feature type="signal peptide" evidence="2">
    <location>
        <begin position="1"/>
        <end position="28"/>
    </location>
</feature>
<keyword evidence="1" id="KW-0812">Transmembrane</keyword>
<dbReference type="Proteomes" id="UP000193244">
    <property type="component" value="Unassembled WGS sequence"/>
</dbReference>
<evidence type="ECO:0000313" key="3">
    <source>
        <dbReference type="EMBL" id="SMG48128.1"/>
    </source>
</evidence>
<keyword evidence="1" id="KW-0472">Membrane</keyword>
<protein>
    <recommendedName>
        <fullName evidence="5">DUF916 domain-containing protein</fullName>
    </recommendedName>
</protein>
<feature type="transmembrane region" description="Helical" evidence="1">
    <location>
        <begin position="310"/>
        <end position="329"/>
    </location>
</feature>
<dbReference type="RefSeq" id="WP_085488008.1">
    <property type="nucleotide sequence ID" value="NZ_FXAY01000007.1"/>
</dbReference>
<dbReference type="EMBL" id="FXAY01000007">
    <property type="protein sequence ID" value="SMG48128.1"/>
    <property type="molecule type" value="Genomic_DNA"/>
</dbReference>
<evidence type="ECO:0000256" key="1">
    <source>
        <dbReference type="SAM" id="Phobius"/>
    </source>
</evidence>
<name>A0A1X7L2P0_9MICO</name>
<organism evidence="3 4">
    <name type="scientific">Agreia pratensis</name>
    <dbReference type="NCBI Taxonomy" id="150121"/>
    <lineage>
        <taxon>Bacteria</taxon>
        <taxon>Bacillati</taxon>
        <taxon>Actinomycetota</taxon>
        <taxon>Actinomycetes</taxon>
        <taxon>Micrococcales</taxon>
        <taxon>Microbacteriaceae</taxon>
        <taxon>Agreia</taxon>
    </lineage>
</organism>
<dbReference type="AlphaFoldDB" id="A0A1X7L2P0"/>
<evidence type="ECO:0008006" key="5">
    <source>
        <dbReference type="Google" id="ProtNLM"/>
    </source>
</evidence>
<accession>A0A1X7L2P0</accession>
<proteinExistence type="predicted"/>
<keyword evidence="2" id="KW-0732">Signal</keyword>